<dbReference type="GO" id="GO:0009073">
    <property type="term" value="P:aromatic amino acid family biosynthetic process"/>
    <property type="evidence" value="ECO:0007669"/>
    <property type="project" value="UniProtKB-KW"/>
</dbReference>
<dbReference type="PANTHER" id="PTHR43699:SF1">
    <property type="entry name" value="3-DEHYDROQUINATE DEHYDRATASE"/>
    <property type="match status" value="1"/>
</dbReference>
<comment type="catalytic activity">
    <reaction evidence="1 4">
        <text>3-dehydroquinate = 3-dehydroshikimate + H2O</text>
        <dbReference type="Rhea" id="RHEA:21096"/>
        <dbReference type="ChEBI" id="CHEBI:15377"/>
        <dbReference type="ChEBI" id="CHEBI:16630"/>
        <dbReference type="ChEBI" id="CHEBI:32364"/>
        <dbReference type="EC" id="4.2.1.10"/>
    </reaction>
</comment>
<gene>
    <name evidence="4 6" type="primary">aroD</name>
    <name evidence="6" type="ORF">EGH25_10980</name>
</gene>
<dbReference type="InterPro" id="IPR050146">
    <property type="entry name" value="Type-I_3-dehydroquinase"/>
</dbReference>
<dbReference type="RefSeq" id="WP_266088523.1">
    <property type="nucleotide sequence ID" value="NZ_RKLV01000013.1"/>
</dbReference>
<feature type="compositionally biased region" description="Basic and acidic residues" evidence="5">
    <location>
        <begin position="17"/>
        <end position="29"/>
    </location>
</feature>
<keyword evidence="7" id="KW-1185">Reference proteome</keyword>
<evidence type="ECO:0000313" key="7">
    <source>
        <dbReference type="Proteomes" id="UP001149411"/>
    </source>
</evidence>
<name>A0A9Q4GH71_9EURY</name>
<evidence type="ECO:0000256" key="1">
    <source>
        <dbReference type="ARBA" id="ARBA00001864"/>
    </source>
</evidence>
<dbReference type="PANTHER" id="PTHR43699">
    <property type="entry name" value="3-DEHYDROQUINATE DEHYDRATASE"/>
    <property type="match status" value="1"/>
</dbReference>
<dbReference type="AlphaFoldDB" id="A0A9Q4GH71"/>
<keyword evidence="4" id="KW-0057">Aromatic amino acid biosynthesis</keyword>
<protein>
    <recommendedName>
        <fullName evidence="4">3-dehydroquinate dehydratase</fullName>
        <shortName evidence="4">3-dehydroquinase</shortName>
        <ecNumber evidence="4">4.2.1.10</ecNumber>
    </recommendedName>
    <alternativeName>
        <fullName evidence="4">Type I DHQase</fullName>
    </alternativeName>
    <alternativeName>
        <fullName evidence="4">Type I dehydroquinase</fullName>
        <shortName evidence="4">DHQ1</shortName>
    </alternativeName>
</protein>
<dbReference type="HAMAP" id="MF_00214">
    <property type="entry name" value="AroD"/>
    <property type="match status" value="1"/>
</dbReference>
<comment type="function">
    <text evidence="4">Involved in the third step of the chorismate pathway, which leads to the biosynthesis of aromatic amino acids. Catalyzes the cis-dehydration of 3-dehydroquinate (DHQ) and introduces the first double bond of the aromatic ring to yield 3-dehydroshikimate.</text>
</comment>
<evidence type="ECO:0000256" key="2">
    <source>
        <dbReference type="ARBA" id="ARBA00023239"/>
    </source>
</evidence>
<keyword evidence="2 4" id="KW-0456">Lyase</keyword>
<dbReference type="Proteomes" id="UP001149411">
    <property type="component" value="Unassembled WGS sequence"/>
</dbReference>
<proteinExistence type="inferred from homology"/>
<keyword evidence="3 4" id="KW-0704">Schiff base</keyword>
<accession>A0A9Q4GH71</accession>
<dbReference type="CDD" id="cd00502">
    <property type="entry name" value="DHQase_I"/>
    <property type="match status" value="1"/>
</dbReference>
<dbReference type="Gene3D" id="3.20.20.70">
    <property type="entry name" value="Aldolase class I"/>
    <property type="match status" value="1"/>
</dbReference>
<dbReference type="NCBIfam" id="TIGR01093">
    <property type="entry name" value="aroD"/>
    <property type="match status" value="1"/>
</dbReference>
<feature type="binding site" evidence="4">
    <location>
        <position position="184"/>
    </location>
    <ligand>
        <name>3-dehydroquinate</name>
        <dbReference type="ChEBI" id="CHEBI:32364"/>
    </ligand>
</feature>
<dbReference type="GO" id="GO:0046279">
    <property type="term" value="P:3,4-dihydroxybenzoate biosynthetic process"/>
    <property type="evidence" value="ECO:0007669"/>
    <property type="project" value="TreeGrafter"/>
</dbReference>
<dbReference type="InterPro" id="IPR018508">
    <property type="entry name" value="3-dehydroquinate_DH_AS"/>
</dbReference>
<dbReference type="InterPro" id="IPR001381">
    <property type="entry name" value="DHquinase_I"/>
</dbReference>
<feature type="binding site" evidence="4">
    <location>
        <begin position="34"/>
        <end position="36"/>
    </location>
    <ligand>
        <name>3-dehydroquinate</name>
        <dbReference type="ChEBI" id="CHEBI:32364"/>
    </ligand>
</feature>
<evidence type="ECO:0000313" key="6">
    <source>
        <dbReference type="EMBL" id="MCX2819874.1"/>
    </source>
</evidence>
<dbReference type="InterPro" id="IPR013785">
    <property type="entry name" value="Aldolase_TIM"/>
</dbReference>
<dbReference type="Pfam" id="PF01487">
    <property type="entry name" value="DHquinase_I"/>
    <property type="match status" value="1"/>
</dbReference>
<feature type="binding site" evidence="4">
    <location>
        <position position="207"/>
    </location>
    <ligand>
        <name>3-dehydroquinate</name>
        <dbReference type="ChEBI" id="CHEBI:32364"/>
    </ligand>
</feature>
<feature type="binding site" evidence="4">
    <location>
        <position position="62"/>
    </location>
    <ligand>
        <name>3-dehydroquinate</name>
        <dbReference type="ChEBI" id="CHEBI:32364"/>
    </ligand>
</feature>
<comment type="subunit">
    <text evidence="4">Homodimer.</text>
</comment>
<evidence type="ECO:0000256" key="3">
    <source>
        <dbReference type="ARBA" id="ARBA00023270"/>
    </source>
</evidence>
<feature type="active site" description="Proton donor/acceptor" evidence="4">
    <location>
        <position position="116"/>
    </location>
</feature>
<dbReference type="GO" id="GO:0008652">
    <property type="term" value="P:amino acid biosynthetic process"/>
    <property type="evidence" value="ECO:0007669"/>
    <property type="project" value="UniProtKB-KW"/>
</dbReference>
<comment type="caution">
    <text evidence="6">The sequence shown here is derived from an EMBL/GenBank/DDBJ whole genome shotgun (WGS) entry which is preliminary data.</text>
</comment>
<dbReference type="EMBL" id="RKLV01000013">
    <property type="protein sequence ID" value="MCX2819874.1"/>
    <property type="molecule type" value="Genomic_DNA"/>
</dbReference>
<feature type="region of interest" description="Disordered" evidence="5">
    <location>
        <begin position="1"/>
        <end position="29"/>
    </location>
</feature>
<dbReference type="GO" id="GO:0003855">
    <property type="term" value="F:3-dehydroquinate dehydratase activity"/>
    <property type="evidence" value="ECO:0007669"/>
    <property type="project" value="UniProtKB-UniRule"/>
</dbReference>
<feature type="binding site" evidence="4">
    <location>
        <position position="203"/>
    </location>
    <ligand>
        <name>3-dehydroquinate</name>
        <dbReference type="ChEBI" id="CHEBI:32364"/>
    </ligand>
</feature>
<comment type="similarity">
    <text evidence="4">Belongs to the type-I 3-dehydroquinase family.</text>
</comment>
<evidence type="ECO:0000256" key="4">
    <source>
        <dbReference type="HAMAP-Rule" id="MF_00214"/>
    </source>
</evidence>
<dbReference type="EC" id="4.2.1.10" evidence="4"/>
<dbReference type="GO" id="GO:0009423">
    <property type="term" value="P:chorismate biosynthetic process"/>
    <property type="evidence" value="ECO:0007669"/>
    <property type="project" value="UniProtKB-UniRule"/>
</dbReference>
<keyword evidence="4" id="KW-0028">Amino-acid biosynthesis</keyword>
<organism evidence="6 7">
    <name type="scientific">Halorutilus salinus</name>
    <dbReference type="NCBI Taxonomy" id="2487751"/>
    <lineage>
        <taxon>Archaea</taxon>
        <taxon>Methanobacteriati</taxon>
        <taxon>Methanobacteriota</taxon>
        <taxon>Stenosarchaea group</taxon>
        <taxon>Halobacteria</taxon>
        <taxon>Halorutilales</taxon>
        <taxon>Halorutilaceae</taxon>
        <taxon>Halorutilus</taxon>
    </lineage>
</organism>
<reference evidence="6" key="1">
    <citation type="submission" date="2022-09" db="EMBL/GenBank/DDBJ databases">
        <title>Haloadaptaus new haloarchaeum isolated from saline soil.</title>
        <authorList>
            <person name="Duran-Viseras A."/>
            <person name="Sanchez-Porro C."/>
            <person name="Ventosa A."/>
        </authorList>
    </citation>
    <scope>NUCLEOTIDE SEQUENCE</scope>
    <source>
        <strain evidence="6">F3-133</strain>
    </source>
</reference>
<dbReference type="SUPFAM" id="SSF51569">
    <property type="entry name" value="Aldolase"/>
    <property type="match status" value="1"/>
</dbReference>
<comment type="pathway">
    <text evidence="4">Metabolic intermediate biosynthesis; chorismate biosynthesis; chorismate from D-erythrose 4-phosphate and phosphoenolpyruvate: step 3/7.</text>
</comment>
<sequence length="222" mass="23765">MTLDVSSPRTVAAVSEDAPRKASEAREQGADAVEVRIDMYDDADALDDVKACDALPVIVTNRPNDVQTEEERVGALVRATEHAEAVDIDVSSPSGSIDRTVDAADKNDATVIASHHDFDRTPSVDEMYTALEDAWNVGDVAKIAVMPDDEGDVLDLLRLTLEARDNGGAPFCAISMGALGSYTRFVAPLYGSCLTYASFGDGTAPGQLSVREVVEHMERFEA</sequence>
<evidence type="ECO:0000256" key="5">
    <source>
        <dbReference type="SAM" id="MobiDB-lite"/>
    </source>
</evidence>
<feature type="active site" description="Schiff-base intermediate with substrate" evidence="4">
    <location>
        <position position="142"/>
    </location>
</feature>
<dbReference type="PROSITE" id="PS01028">
    <property type="entry name" value="DEHYDROQUINASE_I"/>
    <property type="match status" value="1"/>
</dbReference>
<comment type="caution">
    <text evidence="4">Lacks conserved residue(s) required for the propagation of feature annotation.</text>
</comment>